<dbReference type="Gene3D" id="3.30.565.10">
    <property type="entry name" value="Histidine kinase-like ATPase, C-terminal domain"/>
    <property type="match status" value="1"/>
</dbReference>
<dbReference type="RefSeq" id="WP_188464309.1">
    <property type="nucleotide sequence ID" value="NZ_BAABHU010000008.1"/>
</dbReference>
<keyword evidence="1" id="KW-0812">Transmembrane</keyword>
<comment type="caution">
    <text evidence="3">The sequence shown here is derived from an EMBL/GenBank/DDBJ whole genome shotgun (WGS) entry which is preliminary data.</text>
</comment>
<sequence>MFTKIASHIIYWLLALSFCILIIGYRGDWQEAVFLTIVFSPIPIGSAYIISYHLLEEFLMKQKYFRFFLYVAYILITSFFFISVINTAVFIYVADYKFNMMPPATRDILTLFAILFLLVILFVAVQSIRKWGQANEEKERALKNAAESELRFLKTQLHPHFLFNTLNNLYTLTLEKSEKAPELVLKLSGLLDYVLESGKSKMVDLQSEINVMNNFIYLESLRYEDRLDFTHSIDIPDDFKVQIPPIILITIMENCFKHGAMNNSGQIKISIEISQNQHELIIKSSNTFQLNSGRNSSGIGLKNIRKQLDFIYSENYSLSTKEEGELFLLHLTLPLYAGNKMYYS</sequence>
<proteinExistence type="predicted"/>
<accession>A0ABQ1MG21</accession>
<evidence type="ECO:0000256" key="1">
    <source>
        <dbReference type="SAM" id="Phobius"/>
    </source>
</evidence>
<dbReference type="PANTHER" id="PTHR34220:SF7">
    <property type="entry name" value="SENSOR HISTIDINE KINASE YPDA"/>
    <property type="match status" value="1"/>
</dbReference>
<dbReference type="InterPro" id="IPR010559">
    <property type="entry name" value="Sig_transdc_His_kin_internal"/>
</dbReference>
<evidence type="ECO:0000259" key="2">
    <source>
        <dbReference type="Pfam" id="PF06580"/>
    </source>
</evidence>
<dbReference type="PANTHER" id="PTHR34220">
    <property type="entry name" value="SENSOR HISTIDINE KINASE YPDA"/>
    <property type="match status" value="1"/>
</dbReference>
<feature type="transmembrane region" description="Helical" evidence="1">
    <location>
        <begin position="33"/>
        <end position="55"/>
    </location>
</feature>
<dbReference type="SUPFAM" id="SSF55874">
    <property type="entry name" value="ATPase domain of HSP90 chaperone/DNA topoisomerase II/histidine kinase"/>
    <property type="match status" value="1"/>
</dbReference>
<organism evidence="3 4">
    <name type="scientific">Marivirga lumbricoides</name>
    <dbReference type="NCBI Taxonomy" id="1046115"/>
    <lineage>
        <taxon>Bacteria</taxon>
        <taxon>Pseudomonadati</taxon>
        <taxon>Bacteroidota</taxon>
        <taxon>Cytophagia</taxon>
        <taxon>Cytophagales</taxon>
        <taxon>Marivirgaceae</taxon>
        <taxon>Marivirga</taxon>
    </lineage>
</organism>
<keyword evidence="1" id="KW-1133">Transmembrane helix</keyword>
<feature type="transmembrane region" description="Helical" evidence="1">
    <location>
        <begin position="9"/>
        <end position="27"/>
    </location>
</feature>
<dbReference type="InterPro" id="IPR050640">
    <property type="entry name" value="Bact_2-comp_sensor_kinase"/>
</dbReference>
<dbReference type="Pfam" id="PF06580">
    <property type="entry name" value="His_kinase"/>
    <property type="match status" value="1"/>
</dbReference>
<feature type="transmembrane region" description="Helical" evidence="1">
    <location>
        <begin position="67"/>
        <end position="93"/>
    </location>
</feature>
<reference evidence="4" key="1">
    <citation type="journal article" date="2019" name="Int. J. Syst. Evol. Microbiol.">
        <title>The Global Catalogue of Microorganisms (GCM) 10K type strain sequencing project: providing services to taxonomists for standard genome sequencing and annotation.</title>
        <authorList>
            <consortium name="The Broad Institute Genomics Platform"/>
            <consortium name="The Broad Institute Genome Sequencing Center for Infectious Disease"/>
            <person name="Wu L."/>
            <person name="Ma J."/>
        </authorList>
    </citation>
    <scope>NUCLEOTIDE SEQUENCE [LARGE SCALE GENOMIC DNA]</scope>
    <source>
        <strain evidence="4">CGMCC 1.10832</strain>
    </source>
</reference>
<feature type="transmembrane region" description="Helical" evidence="1">
    <location>
        <begin position="108"/>
        <end position="128"/>
    </location>
</feature>
<gene>
    <name evidence="3" type="ORF">GCM10011506_27090</name>
</gene>
<protein>
    <recommendedName>
        <fullName evidence="2">Signal transduction histidine kinase internal region domain-containing protein</fullName>
    </recommendedName>
</protein>
<dbReference type="InterPro" id="IPR036890">
    <property type="entry name" value="HATPase_C_sf"/>
</dbReference>
<keyword evidence="1" id="KW-0472">Membrane</keyword>
<evidence type="ECO:0000313" key="4">
    <source>
        <dbReference type="Proteomes" id="UP000636010"/>
    </source>
</evidence>
<dbReference type="Proteomes" id="UP000636010">
    <property type="component" value="Unassembled WGS sequence"/>
</dbReference>
<evidence type="ECO:0000313" key="3">
    <source>
        <dbReference type="EMBL" id="GGC40160.1"/>
    </source>
</evidence>
<dbReference type="EMBL" id="BMEC01000008">
    <property type="protein sequence ID" value="GGC40160.1"/>
    <property type="molecule type" value="Genomic_DNA"/>
</dbReference>
<name>A0ABQ1MG21_9BACT</name>
<keyword evidence="4" id="KW-1185">Reference proteome</keyword>
<feature type="domain" description="Signal transduction histidine kinase internal region" evidence="2">
    <location>
        <begin position="148"/>
        <end position="227"/>
    </location>
</feature>